<keyword evidence="2" id="KW-1133">Transmembrane helix</keyword>
<feature type="domain" description="Plastocyanin-like" evidence="4">
    <location>
        <begin position="72"/>
        <end position="164"/>
    </location>
</feature>
<evidence type="ECO:0000256" key="3">
    <source>
        <dbReference type="SAM" id="SignalP"/>
    </source>
</evidence>
<feature type="transmembrane region" description="Helical" evidence="2">
    <location>
        <begin position="43"/>
        <end position="64"/>
    </location>
</feature>
<keyword evidence="2" id="KW-0472">Membrane</keyword>
<reference evidence="5" key="1">
    <citation type="submission" date="2015-07" db="EMBL/GenBank/DDBJ databases">
        <title>Transcriptome Assembly of Anthurium amnicola.</title>
        <authorList>
            <person name="Suzuki J."/>
        </authorList>
    </citation>
    <scope>NUCLEOTIDE SEQUENCE</scope>
</reference>
<dbReference type="Pfam" id="PF07732">
    <property type="entry name" value="Cu-oxidase_3"/>
    <property type="match status" value="1"/>
</dbReference>
<evidence type="ECO:0000256" key="2">
    <source>
        <dbReference type="SAM" id="Phobius"/>
    </source>
</evidence>
<proteinExistence type="inferred from homology"/>
<dbReference type="PANTHER" id="PTHR11709">
    <property type="entry name" value="MULTI-COPPER OXIDASE"/>
    <property type="match status" value="1"/>
</dbReference>
<evidence type="ECO:0000313" key="5">
    <source>
        <dbReference type="EMBL" id="JAT42110.1"/>
    </source>
</evidence>
<dbReference type="Gene3D" id="2.60.40.420">
    <property type="entry name" value="Cupredoxins - blue copper proteins"/>
    <property type="match status" value="1"/>
</dbReference>
<sequence length="164" mass="18200">FRLRHLLVLSFIFCKGISSSQGGRRSEMGPSIPASASSTGTPLFCRLIALLFLLLLLPALASAATRHYRLDIRMQTVTRLCHTKSIATVNGQFPGPRIIAREGDRVIIKVVNHVKNNITLHWHGVRQLQSGWADGPAYVTQCPIQTGQSYVYNFTITGQRGTLW</sequence>
<keyword evidence="3" id="KW-0732">Signal</keyword>
<feature type="non-terminal residue" evidence="5">
    <location>
        <position position="164"/>
    </location>
</feature>
<dbReference type="AlphaFoldDB" id="A0A1D1XI85"/>
<dbReference type="CDD" id="cd13849">
    <property type="entry name" value="CuRO_1_LCC_plant"/>
    <property type="match status" value="1"/>
</dbReference>
<dbReference type="InterPro" id="IPR011707">
    <property type="entry name" value="Cu-oxidase-like_N"/>
</dbReference>
<gene>
    <name evidence="5" type="primary">LAC17_7</name>
    <name evidence="5" type="ORF">g.165604</name>
</gene>
<dbReference type="GO" id="GO:0005507">
    <property type="term" value="F:copper ion binding"/>
    <property type="evidence" value="ECO:0007669"/>
    <property type="project" value="InterPro"/>
</dbReference>
<dbReference type="SUPFAM" id="SSF49503">
    <property type="entry name" value="Cupredoxins"/>
    <property type="match status" value="1"/>
</dbReference>
<keyword evidence="2" id="KW-0812">Transmembrane</keyword>
<dbReference type="EMBL" id="GDJX01025826">
    <property type="protein sequence ID" value="JAT42110.1"/>
    <property type="molecule type" value="Transcribed_RNA"/>
</dbReference>
<dbReference type="FunFam" id="2.60.40.420:FF:000062">
    <property type="entry name" value="Laccase"/>
    <property type="match status" value="1"/>
</dbReference>
<feature type="signal peptide" evidence="3">
    <location>
        <begin position="1"/>
        <end position="19"/>
    </location>
</feature>
<accession>A0A1D1XI85</accession>
<feature type="non-terminal residue" evidence="5">
    <location>
        <position position="1"/>
    </location>
</feature>
<organism evidence="5">
    <name type="scientific">Anthurium amnicola</name>
    <dbReference type="NCBI Taxonomy" id="1678845"/>
    <lineage>
        <taxon>Eukaryota</taxon>
        <taxon>Viridiplantae</taxon>
        <taxon>Streptophyta</taxon>
        <taxon>Embryophyta</taxon>
        <taxon>Tracheophyta</taxon>
        <taxon>Spermatophyta</taxon>
        <taxon>Magnoliopsida</taxon>
        <taxon>Liliopsida</taxon>
        <taxon>Araceae</taxon>
        <taxon>Pothoideae</taxon>
        <taxon>Potheae</taxon>
        <taxon>Anthurium</taxon>
    </lineage>
</organism>
<evidence type="ECO:0000259" key="4">
    <source>
        <dbReference type="Pfam" id="PF07732"/>
    </source>
</evidence>
<dbReference type="PANTHER" id="PTHR11709:SF522">
    <property type="entry name" value="LACCASE-4"/>
    <property type="match status" value="1"/>
</dbReference>
<evidence type="ECO:0000256" key="1">
    <source>
        <dbReference type="ARBA" id="ARBA00010609"/>
    </source>
</evidence>
<dbReference type="GO" id="GO:0016491">
    <property type="term" value="F:oxidoreductase activity"/>
    <property type="evidence" value="ECO:0007669"/>
    <property type="project" value="TreeGrafter"/>
</dbReference>
<comment type="similarity">
    <text evidence="1">Belongs to the multicopper oxidase family.</text>
</comment>
<dbReference type="InterPro" id="IPR034288">
    <property type="entry name" value="CuRO_1_LCC"/>
</dbReference>
<feature type="chain" id="PRO_5008899478" evidence="3">
    <location>
        <begin position="20"/>
        <end position="164"/>
    </location>
</feature>
<dbReference type="InterPro" id="IPR008972">
    <property type="entry name" value="Cupredoxin"/>
</dbReference>
<dbReference type="InterPro" id="IPR045087">
    <property type="entry name" value="Cu-oxidase_fam"/>
</dbReference>
<protein>
    <submittedName>
        <fullName evidence="5">Laccase-17</fullName>
    </submittedName>
</protein>
<name>A0A1D1XI85_9ARAE</name>